<gene>
    <name evidence="1" type="ORF">SAMN05443094_10395</name>
</gene>
<evidence type="ECO:0000313" key="1">
    <source>
        <dbReference type="EMBL" id="SIQ57678.1"/>
    </source>
</evidence>
<dbReference type="STRING" id="1017273.SAMN05443094_10395"/>
<dbReference type="AlphaFoldDB" id="A0A1N6TWB8"/>
<sequence>MKQDRRYIAGLFLREQLTIRSQLCENKADNLKKDYWGCLRAERRGVLQLQRPDPDHTGGGK</sequence>
<proteinExistence type="predicted"/>
<name>A0A1N6TWB8_9BACI</name>
<organism evidence="1 2">
    <name type="scientific">Domibacillus enclensis</name>
    <dbReference type="NCBI Taxonomy" id="1017273"/>
    <lineage>
        <taxon>Bacteria</taxon>
        <taxon>Bacillati</taxon>
        <taxon>Bacillota</taxon>
        <taxon>Bacilli</taxon>
        <taxon>Bacillales</taxon>
        <taxon>Bacillaceae</taxon>
        <taxon>Domibacillus</taxon>
    </lineage>
</organism>
<dbReference type="EMBL" id="FTLX01000003">
    <property type="protein sequence ID" value="SIQ57678.1"/>
    <property type="molecule type" value="Genomic_DNA"/>
</dbReference>
<accession>A0A1N6TWB8</accession>
<protein>
    <submittedName>
        <fullName evidence="1">Uncharacterized protein</fullName>
    </submittedName>
</protein>
<evidence type="ECO:0000313" key="2">
    <source>
        <dbReference type="Proteomes" id="UP000186385"/>
    </source>
</evidence>
<dbReference type="Proteomes" id="UP000186385">
    <property type="component" value="Unassembled WGS sequence"/>
</dbReference>
<reference evidence="1 2" key="1">
    <citation type="submission" date="2017-01" db="EMBL/GenBank/DDBJ databases">
        <authorList>
            <person name="Mah S.A."/>
            <person name="Swanson W.J."/>
            <person name="Moy G.W."/>
            <person name="Vacquier V.D."/>
        </authorList>
    </citation>
    <scope>NUCLEOTIDE SEQUENCE [LARGE SCALE GENOMIC DNA]</scope>
    <source>
        <strain evidence="1 2">NIO-1016</strain>
    </source>
</reference>